<evidence type="ECO:0000313" key="3">
    <source>
        <dbReference type="Proteomes" id="UP000320421"/>
    </source>
</evidence>
<keyword evidence="1" id="KW-0812">Transmembrane</keyword>
<feature type="transmembrane region" description="Helical" evidence="1">
    <location>
        <begin position="156"/>
        <end position="177"/>
    </location>
</feature>
<name>A0A517PSM5_9PLAN</name>
<feature type="transmembrane region" description="Helical" evidence="1">
    <location>
        <begin position="86"/>
        <end position="106"/>
    </location>
</feature>
<keyword evidence="1" id="KW-0472">Membrane</keyword>
<protein>
    <recommendedName>
        <fullName evidence="4">GYF domain-containing protein</fullName>
    </recommendedName>
</protein>
<organism evidence="2 3">
    <name type="scientific">Gimesia chilikensis</name>
    <dbReference type="NCBI Taxonomy" id="2605989"/>
    <lineage>
        <taxon>Bacteria</taxon>
        <taxon>Pseudomonadati</taxon>
        <taxon>Planctomycetota</taxon>
        <taxon>Planctomycetia</taxon>
        <taxon>Planctomycetales</taxon>
        <taxon>Planctomycetaceae</taxon>
        <taxon>Gimesia</taxon>
    </lineage>
</organism>
<keyword evidence="1" id="KW-1133">Transmembrane helix</keyword>
<dbReference type="AlphaFoldDB" id="A0A517PSM5"/>
<dbReference type="EMBL" id="CP036266">
    <property type="protein sequence ID" value="QDT22380.1"/>
    <property type="molecule type" value="Genomic_DNA"/>
</dbReference>
<gene>
    <name evidence="2" type="ORF">HG66A1_41880</name>
</gene>
<dbReference type="Proteomes" id="UP000320421">
    <property type="component" value="Chromosome"/>
</dbReference>
<evidence type="ECO:0000313" key="2">
    <source>
        <dbReference type="EMBL" id="QDT22380.1"/>
    </source>
</evidence>
<reference evidence="2 3" key="1">
    <citation type="submission" date="2019-02" db="EMBL/GenBank/DDBJ databases">
        <title>Deep-cultivation of Planctomycetes and their phenomic and genomic characterization uncovers novel biology.</title>
        <authorList>
            <person name="Wiegand S."/>
            <person name="Jogler M."/>
            <person name="Boedeker C."/>
            <person name="Pinto D."/>
            <person name="Vollmers J."/>
            <person name="Rivas-Marin E."/>
            <person name="Kohn T."/>
            <person name="Peeters S.H."/>
            <person name="Heuer A."/>
            <person name="Rast P."/>
            <person name="Oberbeckmann S."/>
            <person name="Bunk B."/>
            <person name="Jeske O."/>
            <person name="Meyerdierks A."/>
            <person name="Storesund J.E."/>
            <person name="Kallscheuer N."/>
            <person name="Luecker S."/>
            <person name="Lage O.M."/>
            <person name="Pohl T."/>
            <person name="Merkel B.J."/>
            <person name="Hornburger P."/>
            <person name="Mueller R.-W."/>
            <person name="Bruemmer F."/>
            <person name="Labrenz M."/>
            <person name="Spormann A.M."/>
            <person name="Op den Camp H."/>
            <person name="Overmann J."/>
            <person name="Amann R."/>
            <person name="Jetten M.S.M."/>
            <person name="Mascher T."/>
            <person name="Medema M.H."/>
            <person name="Devos D.P."/>
            <person name="Kaster A.-K."/>
            <person name="Ovreas L."/>
            <person name="Rohde M."/>
            <person name="Galperin M.Y."/>
            <person name="Jogler C."/>
        </authorList>
    </citation>
    <scope>NUCLEOTIDE SEQUENCE [LARGE SCALE GENOMIC DNA]</scope>
    <source>
        <strain evidence="2 3">HG66A1</strain>
    </source>
</reference>
<evidence type="ECO:0000256" key="1">
    <source>
        <dbReference type="SAM" id="Phobius"/>
    </source>
</evidence>
<dbReference type="SUPFAM" id="SSF55277">
    <property type="entry name" value="GYF domain"/>
    <property type="match status" value="1"/>
</dbReference>
<evidence type="ECO:0008006" key="4">
    <source>
        <dbReference type="Google" id="ProtNLM"/>
    </source>
</evidence>
<sequence>MSDNMIPENRKTTEWRFDDQGLLAGPYSYNELIEYVELDYIQPDTEIIHEDGRKYQAFEIGLFPGFVPVIPEPADEHKKVPPLPGWNFLAGVAFLSWITVNALALIPGGHWFHGVKPYSMIIGGCAVLLIGCYTMLTGTAHDSGGNPEHRPVANRIAGLFVILIGVYLIGGGVSFFIPVGK</sequence>
<dbReference type="InterPro" id="IPR035445">
    <property type="entry name" value="GYF-like_dom_sf"/>
</dbReference>
<feature type="transmembrane region" description="Helical" evidence="1">
    <location>
        <begin position="118"/>
        <end position="136"/>
    </location>
</feature>
<proteinExistence type="predicted"/>
<keyword evidence="3" id="KW-1185">Reference proteome</keyword>
<accession>A0A517PSM5</accession>